<evidence type="ECO:0000256" key="3">
    <source>
        <dbReference type="ARBA" id="ARBA00022543"/>
    </source>
</evidence>
<keyword evidence="4" id="KW-0597">Phosphoprotein</keyword>
<dbReference type="SMART" id="SM00086">
    <property type="entry name" value="PAC"/>
    <property type="match status" value="1"/>
</dbReference>
<evidence type="ECO:0000313" key="19">
    <source>
        <dbReference type="EMBL" id="SLN32253.1"/>
    </source>
</evidence>
<name>A0A1X6YV24_9RHOB</name>
<keyword evidence="13" id="KW-0157">Chromophore</keyword>
<evidence type="ECO:0000256" key="2">
    <source>
        <dbReference type="ARBA" id="ARBA00012438"/>
    </source>
</evidence>
<dbReference type="InterPro" id="IPR000700">
    <property type="entry name" value="PAS-assoc_C"/>
</dbReference>
<dbReference type="GO" id="GO:0009881">
    <property type="term" value="F:photoreceptor activity"/>
    <property type="evidence" value="ECO:0007669"/>
    <property type="project" value="UniProtKB-KW"/>
</dbReference>
<dbReference type="NCBIfam" id="TIGR00229">
    <property type="entry name" value="sensory_box"/>
    <property type="match status" value="1"/>
</dbReference>
<evidence type="ECO:0000256" key="10">
    <source>
        <dbReference type="ARBA" id="ARBA00022741"/>
    </source>
</evidence>
<sequence>MLQSSQMRPLDDAQRRLHAVLNNASVSIFLMDDRQQCIYMNRAAELLTGWTLEEVVALDKPLHDIIHHTYPDGTPFPLHECAIDRAFPEHNQTQGEEVFVHRDGHFYPVGFTASPIRDEESQTIGTIIEVRDISEEKRAQERQRLLVNELNHRVKNTLATVQSIAWQTFKGTDPETFERFSGRLTTLSRAHNVLTETAWAGASLQGIADAAVEMTAPGRIFVTGEDLDVHPKAAVSLSMALHELGTNALKYGSLSQPDGEVALEWTAEPAEEGRTHLALRWTERGGPLIAPPASRGFGLRLIERQVAMEFGGEAHVDFRPEGLVCRIDMLLPQLPDPVALEPSAGAGHG</sequence>
<keyword evidence="14" id="KW-0843">Virulence</keyword>
<dbReference type="EC" id="2.7.13.3" evidence="2"/>
<dbReference type="SUPFAM" id="SSF55785">
    <property type="entry name" value="PYP-like sensor domain (PAS domain)"/>
    <property type="match status" value="1"/>
</dbReference>
<dbReference type="EMBL" id="FWFY01000003">
    <property type="protein sequence ID" value="SLN32253.1"/>
    <property type="molecule type" value="Genomic_DNA"/>
</dbReference>
<dbReference type="InterPro" id="IPR001610">
    <property type="entry name" value="PAC"/>
</dbReference>
<organism evidence="19 20">
    <name type="scientific">Limimaricola soesokkakensis</name>
    <dbReference type="NCBI Taxonomy" id="1343159"/>
    <lineage>
        <taxon>Bacteria</taxon>
        <taxon>Pseudomonadati</taxon>
        <taxon>Pseudomonadota</taxon>
        <taxon>Alphaproteobacteria</taxon>
        <taxon>Rhodobacterales</taxon>
        <taxon>Paracoccaceae</taxon>
        <taxon>Limimaricola</taxon>
    </lineage>
</organism>
<keyword evidence="21" id="KW-1185">Reference proteome</keyword>
<keyword evidence="7" id="KW-0288">FMN</keyword>
<evidence type="ECO:0000256" key="5">
    <source>
        <dbReference type="ARBA" id="ARBA00022606"/>
    </source>
</evidence>
<dbReference type="GO" id="GO:0006355">
    <property type="term" value="P:regulation of DNA-templated transcription"/>
    <property type="evidence" value="ECO:0007669"/>
    <property type="project" value="InterPro"/>
</dbReference>
<dbReference type="InterPro" id="IPR013767">
    <property type="entry name" value="PAS_fold"/>
</dbReference>
<protein>
    <recommendedName>
        <fullName evidence="2">histidine kinase</fullName>
        <ecNumber evidence="2">2.7.13.3</ecNumber>
    </recommendedName>
</protein>
<comment type="catalytic activity">
    <reaction evidence="1">
        <text>ATP + protein L-histidine = ADP + protein N-phospho-L-histidine.</text>
        <dbReference type="EC" id="2.7.13.3"/>
    </reaction>
</comment>
<feature type="domain" description="PAC" evidence="17">
    <location>
        <begin position="93"/>
        <end position="145"/>
    </location>
</feature>
<keyword evidence="10" id="KW-0547">Nucleotide-binding</keyword>
<keyword evidence="11 19" id="KW-0418">Kinase</keyword>
<dbReference type="EMBL" id="PYGB01000002">
    <property type="protein sequence ID" value="PSK87642.1"/>
    <property type="molecule type" value="Genomic_DNA"/>
</dbReference>
<dbReference type="Pfam" id="PF00989">
    <property type="entry name" value="PAS"/>
    <property type="match status" value="1"/>
</dbReference>
<dbReference type="Gene3D" id="3.30.565.10">
    <property type="entry name" value="Histidine kinase-like ATPase, C-terminal domain"/>
    <property type="match status" value="1"/>
</dbReference>
<reference evidence="18 21" key="2">
    <citation type="submission" date="2018-03" db="EMBL/GenBank/DDBJ databases">
        <title>Genomic Encyclopedia of Archaeal and Bacterial Type Strains, Phase II (KMG-II): from individual species to whole genera.</title>
        <authorList>
            <person name="Goeker M."/>
        </authorList>
    </citation>
    <scope>NUCLEOTIDE SEQUENCE [LARGE SCALE GENOMIC DNA]</scope>
    <source>
        <strain evidence="18 21">DSM 29956</strain>
    </source>
</reference>
<keyword evidence="8 19" id="KW-0808">Transferase</keyword>
<evidence type="ECO:0000259" key="16">
    <source>
        <dbReference type="PROSITE" id="PS50112"/>
    </source>
</evidence>
<dbReference type="GO" id="GO:0004673">
    <property type="term" value="F:protein histidine kinase activity"/>
    <property type="evidence" value="ECO:0007669"/>
    <property type="project" value="UniProtKB-EC"/>
</dbReference>
<keyword evidence="5" id="KW-0716">Sensory transduction</keyword>
<evidence type="ECO:0000256" key="8">
    <source>
        <dbReference type="ARBA" id="ARBA00022679"/>
    </source>
</evidence>
<keyword evidence="12" id="KW-0067">ATP-binding</keyword>
<dbReference type="PANTHER" id="PTHR41523">
    <property type="entry name" value="TWO-COMPONENT SYSTEM SENSOR PROTEIN"/>
    <property type="match status" value="1"/>
</dbReference>
<keyword evidence="15" id="KW-0675">Receptor</keyword>
<evidence type="ECO:0000256" key="11">
    <source>
        <dbReference type="ARBA" id="ARBA00022777"/>
    </source>
</evidence>
<evidence type="ECO:0000313" key="20">
    <source>
        <dbReference type="Proteomes" id="UP000193495"/>
    </source>
</evidence>
<dbReference type="AlphaFoldDB" id="A0A1X6YV24"/>
<dbReference type="Pfam" id="PF07536">
    <property type="entry name" value="HWE_HK"/>
    <property type="match status" value="1"/>
</dbReference>
<dbReference type="InterPro" id="IPR035965">
    <property type="entry name" value="PAS-like_dom_sf"/>
</dbReference>
<evidence type="ECO:0000256" key="1">
    <source>
        <dbReference type="ARBA" id="ARBA00000085"/>
    </source>
</evidence>
<feature type="domain" description="PAS" evidence="16">
    <location>
        <begin position="13"/>
        <end position="67"/>
    </location>
</feature>
<dbReference type="Proteomes" id="UP000193495">
    <property type="component" value="Unassembled WGS sequence"/>
</dbReference>
<dbReference type="PANTHER" id="PTHR41523:SF8">
    <property type="entry name" value="ETHYLENE RESPONSE SENSOR PROTEIN"/>
    <property type="match status" value="1"/>
</dbReference>
<dbReference type="Proteomes" id="UP000240624">
    <property type="component" value="Unassembled WGS sequence"/>
</dbReference>
<dbReference type="InterPro" id="IPR011102">
    <property type="entry name" value="Sig_transdc_His_kinase_HWE"/>
</dbReference>
<dbReference type="InterPro" id="IPR036890">
    <property type="entry name" value="HATPase_C_sf"/>
</dbReference>
<dbReference type="PROSITE" id="PS50113">
    <property type="entry name" value="PAC"/>
    <property type="match status" value="1"/>
</dbReference>
<evidence type="ECO:0000256" key="7">
    <source>
        <dbReference type="ARBA" id="ARBA00022643"/>
    </source>
</evidence>
<dbReference type="InterPro" id="IPR000014">
    <property type="entry name" value="PAS"/>
</dbReference>
<dbReference type="Gene3D" id="3.30.450.20">
    <property type="entry name" value="PAS domain"/>
    <property type="match status" value="1"/>
</dbReference>
<evidence type="ECO:0000256" key="4">
    <source>
        <dbReference type="ARBA" id="ARBA00022553"/>
    </source>
</evidence>
<gene>
    <name evidence="18" type="ORF">CLV79_102124</name>
    <name evidence="19" type="ORF">LOS8367_01208</name>
</gene>
<reference evidence="19 20" key="1">
    <citation type="submission" date="2017-03" db="EMBL/GenBank/DDBJ databases">
        <authorList>
            <person name="Afonso C.L."/>
            <person name="Miller P.J."/>
            <person name="Scott M.A."/>
            <person name="Spackman E."/>
            <person name="Goraichik I."/>
            <person name="Dimitrov K.M."/>
            <person name="Suarez D.L."/>
            <person name="Swayne D.E."/>
        </authorList>
    </citation>
    <scope>NUCLEOTIDE SEQUENCE [LARGE SCALE GENOMIC DNA]</scope>
    <source>
        <strain evidence="19 20">CECT 8367</strain>
    </source>
</reference>
<evidence type="ECO:0000256" key="9">
    <source>
        <dbReference type="ARBA" id="ARBA00022737"/>
    </source>
</evidence>
<evidence type="ECO:0000313" key="18">
    <source>
        <dbReference type="EMBL" id="PSK87642.1"/>
    </source>
</evidence>
<keyword evidence="9" id="KW-0677">Repeat</keyword>
<accession>A0A1X6YV24</accession>
<dbReference type="SMART" id="SM00091">
    <property type="entry name" value="PAS"/>
    <property type="match status" value="1"/>
</dbReference>
<evidence type="ECO:0000256" key="13">
    <source>
        <dbReference type="ARBA" id="ARBA00022991"/>
    </source>
</evidence>
<evidence type="ECO:0000313" key="21">
    <source>
        <dbReference type="Proteomes" id="UP000240624"/>
    </source>
</evidence>
<evidence type="ECO:0000256" key="12">
    <source>
        <dbReference type="ARBA" id="ARBA00022840"/>
    </source>
</evidence>
<evidence type="ECO:0000256" key="15">
    <source>
        <dbReference type="ARBA" id="ARBA00023170"/>
    </source>
</evidence>
<evidence type="ECO:0000259" key="17">
    <source>
        <dbReference type="PROSITE" id="PS50113"/>
    </source>
</evidence>
<proteinExistence type="predicted"/>
<dbReference type="CDD" id="cd00130">
    <property type="entry name" value="PAS"/>
    <property type="match status" value="1"/>
</dbReference>
<evidence type="ECO:0000256" key="6">
    <source>
        <dbReference type="ARBA" id="ARBA00022630"/>
    </source>
</evidence>
<evidence type="ECO:0000256" key="14">
    <source>
        <dbReference type="ARBA" id="ARBA00023026"/>
    </source>
</evidence>
<dbReference type="GO" id="GO:0005524">
    <property type="term" value="F:ATP binding"/>
    <property type="evidence" value="ECO:0007669"/>
    <property type="project" value="UniProtKB-KW"/>
</dbReference>
<dbReference type="SMART" id="SM00911">
    <property type="entry name" value="HWE_HK"/>
    <property type="match status" value="1"/>
</dbReference>
<keyword evidence="3" id="KW-0600">Photoreceptor protein</keyword>
<keyword evidence="6" id="KW-0285">Flavoprotein</keyword>
<dbReference type="PROSITE" id="PS50112">
    <property type="entry name" value="PAS"/>
    <property type="match status" value="1"/>
</dbReference>